<evidence type="ECO:0000313" key="4">
    <source>
        <dbReference type="EMBL" id="TCK04048.1"/>
    </source>
</evidence>
<sequence>MLKKRSQSERSAETQGLIMQATLDCILQKGIRETSTVDVAKQAGVSRGALLHHYPTKESLMHAALEKVLSEEISLVQQIAAEVNEGTADLDTFLQAMWDHFAGDLFKIALEYLTTARTDEAIRDVLTPLAAHYNESMEQIWEQLTAEAENASESRVALTATLCMMRGMAAQGIWRDDPKLFQDVLQFWRKSLANTGLLPVKRSN</sequence>
<dbReference type="PANTHER" id="PTHR30055:SF226">
    <property type="entry name" value="HTH-TYPE TRANSCRIPTIONAL REGULATOR PKSA"/>
    <property type="match status" value="1"/>
</dbReference>
<evidence type="ECO:0000256" key="2">
    <source>
        <dbReference type="PROSITE-ProRule" id="PRU00335"/>
    </source>
</evidence>
<keyword evidence="1 2" id="KW-0238">DNA-binding</keyword>
<feature type="DNA-binding region" description="H-T-H motif" evidence="2">
    <location>
        <begin position="35"/>
        <end position="54"/>
    </location>
</feature>
<dbReference type="GO" id="GO:0000976">
    <property type="term" value="F:transcription cis-regulatory region binding"/>
    <property type="evidence" value="ECO:0007669"/>
    <property type="project" value="TreeGrafter"/>
</dbReference>
<dbReference type="AlphaFoldDB" id="A0A4R1G8V1"/>
<dbReference type="RefSeq" id="WP_132295309.1">
    <property type="nucleotide sequence ID" value="NZ_SMFU01000011.1"/>
</dbReference>
<dbReference type="PRINTS" id="PR00455">
    <property type="entry name" value="HTHTETR"/>
</dbReference>
<comment type="caution">
    <text evidence="4">The sequence shown here is derived from an EMBL/GenBank/DDBJ whole genome shotgun (WGS) entry which is preliminary data.</text>
</comment>
<dbReference type="Pfam" id="PF00440">
    <property type="entry name" value="TetR_N"/>
    <property type="match status" value="1"/>
</dbReference>
<proteinExistence type="predicted"/>
<dbReference type="OrthoDB" id="9809772at2"/>
<dbReference type="GO" id="GO:0003700">
    <property type="term" value="F:DNA-binding transcription factor activity"/>
    <property type="evidence" value="ECO:0007669"/>
    <property type="project" value="TreeGrafter"/>
</dbReference>
<dbReference type="SUPFAM" id="SSF46689">
    <property type="entry name" value="Homeodomain-like"/>
    <property type="match status" value="1"/>
</dbReference>
<dbReference type="InterPro" id="IPR009057">
    <property type="entry name" value="Homeodomain-like_sf"/>
</dbReference>
<dbReference type="Proteomes" id="UP000294546">
    <property type="component" value="Unassembled WGS sequence"/>
</dbReference>
<dbReference type="Gene3D" id="1.10.357.10">
    <property type="entry name" value="Tetracycline Repressor, domain 2"/>
    <property type="match status" value="1"/>
</dbReference>
<name>A0A4R1G8V1_9GAMM</name>
<evidence type="ECO:0000259" key="3">
    <source>
        <dbReference type="PROSITE" id="PS50977"/>
    </source>
</evidence>
<dbReference type="PANTHER" id="PTHR30055">
    <property type="entry name" value="HTH-TYPE TRANSCRIPTIONAL REGULATOR RUTR"/>
    <property type="match status" value="1"/>
</dbReference>
<evidence type="ECO:0000256" key="1">
    <source>
        <dbReference type="ARBA" id="ARBA00023125"/>
    </source>
</evidence>
<dbReference type="InterPro" id="IPR050109">
    <property type="entry name" value="HTH-type_TetR-like_transc_reg"/>
</dbReference>
<reference evidence="4 5" key="1">
    <citation type="submission" date="2019-03" db="EMBL/GenBank/DDBJ databases">
        <title>Genomic Encyclopedia of Archaeal and Bacterial Type Strains, Phase II (KMG-II): from individual species to whole genera.</title>
        <authorList>
            <person name="Goeker M."/>
        </authorList>
    </citation>
    <scope>NUCLEOTIDE SEQUENCE [LARGE SCALE GENOMIC DNA]</scope>
    <source>
        <strain evidence="4 5">DSM 27697</strain>
    </source>
</reference>
<dbReference type="EMBL" id="SMFU01000011">
    <property type="protein sequence ID" value="TCK04048.1"/>
    <property type="molecule type" value="Genomic_DNA"/>
</dbReference>
<dbReference type="InterPro" id="IPR001647">
    <property type="entry name" value="HTH_TetR"/>
</dbReference>
<keyword evidence="5" id="KW-1185">Reference proteome</keyword>
<gene>
    <name evidence="4" type="ORF">CLV83_3461</name>
</gene>
<feature type="domain" description="HTH tetR-type" evidence="3">
    <location>
        <begin position="12"/>
        <end position="72"/>
    </location>
</feature>
<dbReference type="PROSITE" id="PS50977">
    <property type="entry name" value="HTH_TETR_2"/>
    <property type="match status" value="1"/>
</dbReference>
<protein>
    <submittedName>
        <fullName evidence="4">TetR family transcriptional regulator</fullName>
    </submittedName>
</protein>
<accession>A0A4R1G8V1</accession>
<organism evidence="4 5">
    <name type="scientific">Marinobacterium mangrovicola</name>
    <dbReference type="NCBI Taxonomy" id="1476959"/>
    <lineage>
        <taxon>Bacteria</taxon>
        <taxon>Pseudomonadati</taxon>
        <taxon>Pseudomonadota</taxon>
        <taxon>Gammaproteobacteria</taxon>
        <taxon>Oceanospirillales</taxon>
        <taxon>Oceanospirillaceae</taxon>
        <taxon>Marinobacterium</taxon>
    </lineage>
</organism>
<evidence type="ECO:0000313" key="5">
    <source>
        <dbReference type="Proteomes" id="UP000294546"/>
    </source>
</evidence>